<protein>
    <submittedName>
        <fullName evidence="11">WD40-repeat-containing domain</fullName>
    </submittedName>
</protein>
<dbReference type="Pfam" id="PF13456">
    <property type="entry name" value="RVT_3"/>
    <property type="match status" value="1"/>
</dbReference>
<dbReference type="SMART" id="SM00320">
    <property type="entry name" value="WD40"/>
    <property type="match status" value="4"/>
</dbReference>
<evidence type="ECO:0000256" key="7">
    <source>
        <dbReference type="ARBA" id="ARBA00023425"/>
    </source>
</evidence>
<evidence type="ECO:0000313" key="12">
    <source>
        <dbReference type="Proteomes" id="UP000694251"/>
    </source>
</evidence>
<dbReference type="PANTHER" id="PTHR19918:SF8">
    <property type="entry name" value="FI02843P"/>
    <property type="match status" value="1"/>
</dbReference>
<dbReference type="Pfam" id="PF00400">
    <property type="entry name" value="WD40"/>
    <property type="match status" value="2"/>
</dbReference>
<keyword evidence="3" id="KW-0132">Cell division</keyword>
<dbReference type="PROSITE" id="PS50879">
    <property type="entry name" value="RNASE_H_1"/>
    <property type="match status" value="1"/>
</dbReference>
<keyword evidence="9" id="KW-0472">Membrane</keyword>
<keyword evidence="5" id="KW-0498">Mitosis</keyword>
<evidence type="ECO:0000256" key="9">
    <source>
        <dbReference type="SAM" id="Phobius"/>
    </source>
</evidence>
<dbReference type="InterPro" id="IPR019775">
    <property type="entry name" value="WD40_repeat_CS"/>
</dbReference>
<organism evidence="11 12">
    <name type="scientific">Arabidopsis suecica</name>
    <name type="common">Swedish thale-cress</name>
    <name type="synonym">Cardaminopsis suecica</name>
    <dbReference type="NCBI Taxonomy" id="45249"/>
    <lineage>
        <taxon>Eukaryota</taxon>
        <taxon>Viridiplantae</taxon>
        <taxon>Streptophyta</taxon>
        <taxon>Embryophyta</taxon>
        <taxon>Tracheophyta</taxon>
        <taxon>Spermatophyta</taxon>
        <taxon>Magnoliopsida</taxon>
        <taxon>eudicotyledons</taxon>
        <taxon>Gunneridae</taxon>
        <taxon>Pentapetalae</taxon>
        <taxon>rosids</taxon>
        <taxon>malvids</taxon>
        <taxon>Brassicales</taxon>
        <taxon>Brassicaceae</taxon>
        <taxon>Camelineae</taxon>
        <taxon>Arabidopsis</taxon>
    </lineage>
</organism>
<evidence type="ECO:0000256" key="8">
    <source>
        <dbReference type="PROSITE-ProRule" id="PRU00221"/>
    </source>
</evidence>
<comment type="caution">
    <text evidence="11">The sequence shown here is derived from an EMBL/GenBank/DDBJ whole genome shotgun (WGS) entry which is preliminary data.</text>
</comment>
<evidence type="ECO:0000256" key="5">
    <source>
        <dbReference type="ARBA" id="ARBA00022776"/>
    </source>
</evidence>
<dbReference type="GO" id="GO:1905786">
    <property type="term" value="P:positive regulation of anaphase-promoting complex-dependent catabolic process"/>
    <property type="evidence" value="ECO:0007669"/>
    <property type="project" value="TreeGrafter"/>
</dbReference>
<dbReference type="GO" id="GO:0031145">
    <property type="term" value="P:anaphase-promoting complex-dependent catabolic process"/>
    <property type="evidence" value="ECO:0007669"/>
    <property type="project" value="TreeGrafter"/>
</dbReference>
<keyword evidence="9" id="KW-0812">Transmembrane</keyword>
<name>A0A8T1ZF49_ARASU</name>
<dbReference type="GO" id="GO:0003676">
    <property type="term" value="F:nucleic acid binding"/>
    <property type="evidence" value="ECO:0007669"/>
    <property type="project" value="InterPro"/>
</dbReference>
<accession>A0A8T1ZF49</accession>
<evidence type="ECO:0000256" key="2">
    <source>
        <dbReference type="ARBA" id="ARBA00022574"/>
    </source>
</evidence>
<feature type="domain" description="RNase H type-1" evidence="10">
    <location>
        <begin position="323"/>
        <end position="453"/>
    </location>
</feature>
<feature type="transmembrane region" description="Helical" evidence="9">
    <location>
        <begin position="76"/>
        <end position="97"/>
    </location>
</feature>
<comment type="pathway">
    <text evidence="1">Protein modification; protein ubiquitination.</text>
</comment>
<dbReference type="InterPro" id="IPR001680">
    <property type="entry name" value="WD40_rpt"/>
</dbReference>
<dbReference type="CDD" id="cd06222">
    <property type="entry name" value="RNase_H_like"/>
    <property type="match status" value="1"/>
</dbReference>
<dbReference type="GO" id="GO:0051301">
    <property type="term" value="P:cell division"/>
    <property type="evidence" value="ECO:0007669"/>
    <property type="project" value="UniProtKB-KW"/>
</dbReference>
<dbReference type="Proteomes" id="UP000694251">
    <property type="component" value="Chromosome 11"/>
</dbReference>
<keyword evidence="12" id="KW-1185">Reference proteome</keyword>
<evidence type="ECO:0000259" key="10">
    <source>
        <dbReference type="PROSITE" id="PS50879"/>
    </source>
</evidence>
<dbReference type="OrthoDB" id="10263272at2759"/>
<dbReference type="GO" id="GO:1990757">
    <property type="term" value="F:ubiquitin ligase activator activity"/>
    <property type="evidence" value="ECO:0007669"/>
    <property type="project" value="TreeGrafter"/>
</dbReference>
<keyword evidence="2 8" id="KW-0853">WD repeat</keyword>
<comment type="function">
    <text evidence="7">Component of the anaphase promoting complex/cyclosome (APC/C), a cell cycle-regulated E3 ubiquitin-protein ligase complex that controls progression through mitosis and the G1 phase of the cell cycle.</text>
</comment>
<sequence>MKQLAETIYQNHTRILAFRNKPKALLHSNHFDSPHQQPKSVKPRRCIPQTIEKILDAPGIVDDFYLNLLDWGSTSVLAIALGHTVYLCYGMLLVVIWDSVSNRQLRTLKGCHQSRVGSLAWNNQILTTGAMDGMIIDHQQCCEDEIIHCGNLRGQWLQRFEEHRAAVKALAWCPFQASLLATGGGVGDGTIKFWNTHTGACLNPVETGSQVCSLLWSKNERELLSSHGFTQNQLTLWKYPSMLKMAELTGHTSRVLFMTQSPNDCTVASAAGDEALRFWNVSGVTVTTKKAAPEPYFLIGVSKDVDIHILTSVLLLELPPPPRVGWWKLNTDGASHGNPGPATAGGVVRDGDGNWCSGFALNIGICSAPLAELWGVYYGLYIAWERGITCLEVEVDSEMVVGFLRTGIDDSHPLSFLVRLCHGFLSKDWSVRVSHVYREANRLADGLANYAFSLHLGFHLFASCPENVNLLLLEDINGSAHPRNVRL</sequence>
<dbReference type="InterPro" id="IPR044730">
    <property type="entry name" value="RNase_H-like_dom_plant"/>
</dbReference>
<dbReference type="PROSITE" id="PS50082">
    <property type="entry name" value="WD_REPEATS_2"/>
    <property type="match status" value="1"/>
</dbReference>
<evidence type="ECO:0000256" key="6">
    <source>
        <dbReference type="ARBA" id="ARBA00023306"/>
    </source>
</evidence>
<dbReference type="PANTHER" id="PTHR19918">
    <property type="entry name" value="CELL DIVISION CYCLE 20 CDC20 FIZZY -RELATED"/>
    <property type="match status" value="1"/>
</dbReference>
<dbReference type="EMBL" id="JAEFBJ010000011">
    <property type="protein sequence ID" value="KAG7556644.1"/>
    <property type="molecule type" value="Genomic_DNA"/>
</dbReference>
<dbReference type="GO" id="GO:0004523">
    <property type="term" value="F:RNA-DNA hybrid ribonuclease activity"/>
    <property type="evidence" value="ECO:0007669"/>
    <property type="project" value="InterPro"/>
</dbReference>
<dbReference type="InterPro" id="IPR002156">
    <property type="entry name" value="RNaseH_domain"/>
</dbReference>
<gene>
    <name evidence="11" type="ORF">ISN44_As11g026490</name>
</gene>
<evidence type="ECO:0000256" key="1">
    <source>
        <dbReference type="ARBA" id="ARBA00004906"/>
    </source>
</evidence>
<keyword evidence="4" id="KW-0677">Repeat</keyword>
<keyword evidence="6" id="KW-0131">Cell cycle</keyword>
<dbReference type="PROSITE" id="PS50294">
    <property type="entry name" value="WD_REPEATS_REGION"/>
    <property type="match status" value="1"/>
</dbReference>
<proteinExistence type="predicted"/>
<dbReference type="AlphaFoldDB" id="A0A8T1ZF49"/>
<dbReference type="InterPro" id="IPR033010">
    <property type="entry name" value="Cdc20/Fizzy"/>
</dbReference>
<evidence type="ECO:0000256" key="4">
    <source>
        <dbReference type="ARBA" id="ARBA00022737"/>
    </source>
</evidence>
<evidence type="ECO:0000313" key="11">
    <source>
        <dbReference type="EMBL" id="KAG7556644.1"/>
    </source>
</evidence>
<dbReference type="GO" id="GO:0005680">
    <property type="term" value="C:anaphase-promoting complex"/>
    <property type="evidence" value="ECO:0007669"/>
    <property type="project" value="TreeGrafter"/>
</dbReference>
<dbReference type="GO" id="GO:0010997">
    <property type="term" value="F:anaphase-promoting complex binding"/>
    <property type="evidence" value="ECO:0007669"/>
    <property type="project" value="InterPro"/>
</dbReference>
<reference evidence="11 12" key="1">
    <citation type="submission" date="2020-12" db="EMBL/GenBank/DDBJ databases">
        <title>Concerted genomic and epigenomic changes stabilize Arabidopsis allopolyploids.</title>
        <authorList>
            <person name="Chen Z."/>
        </authorList>
    </citation>
    <scope>NUCLEOTIDE SEQUENCE [LARGE SCALE GENOMIC DNA]</scope>
    <source>
        <strain evidence="11">As9502</strain>
        <tissue evidence="11">Leaf</tissue>
    </source>
</reference>
<keyword evidence="9" id="KW-1133">Transmembrane helix</keyword>
<dbReference type="PROSITE" id="PS00678">
    <property type="entry name" value="WD_REPEATS_1"/>
    <property type="match status" value="1"/>
</dbReference>
<feature type="repeat" description="WD" evidence="8">
    <location>
        <begin position="248"/>
        <end position="282"/>
    </location>
</feature>
<evidence type="ECO:0000256" key="3">
    <source>
        <dbReference type="ARBA" id="ARBA00022618"/>
    </source>
</evidence>